<keyword evidence="2" id="KW-1185">Reference proteome</keyword>
<dbReference type="Proteomes" id="UP001458880">
    <property type="component" value="Unassembled WGS sequence"/>
</dbReference>
<proteinExistence type="predicted"/>
<dbReference type="EMBL" id="JASPKY010000093">
    <property type="protein sequence ID" value="KAK9737920.1"/>
    <property type="molecule type" value="Genomic_DNA"/>
</dbReference>
<evidence type="ECO:0000313" key="2">
    <source>
        <dbReference type="Proteomes" id="UP001458880"/>
    </source>
</evidence>
<accession>A0AAW1LTX3</accession>
<name>A0AAW1LTX3_POPJA</name>
<sequence length="68" mass="7725">MHFLNWKGAHKESSGGSIFWLETSFFSTRTISGILLRITKCNSWIKPRICRRSLIDRAGGARSLSIDI</sequence>
<reference evidence="1 2" key="1">
    <citation type="journal article" date="2024" name="BMC Genomics">
        <title>De novo assembly and annotation of Popillia japonica's genome with initial clues to its potential as an invasive pest.</title>
        <authorList>
            <person name="Cucini C."/>
            <person name="Boschi S."/>
            <person name="Funari R."/>
            <person name="Cardaioli E."/>
            <person name="Iannotti N."/>
            <person name="Marturano G."/>
            <person name="Paoli F."/>
            <person name="Bruttini M."/>
            <person name="Carapelli A."/>
            <person name="Frati F."/>
            <person name="Nardi F."/>
        </authorList>
    </citation>
    <scope>NUCLEOTIDE SEQUENCE [LARGE SCALE GENOMIC DNA]</scope>
    <source>
        <strain evidence="1">DMR45628</strain>
    </source>
</reference>
<comment type="caution">
    <text evidence="1">The sequence shown here is derived from an EMBL/GenBank/DDBJ whole genome shotgun (WGS) entry which is preliminary data.</text>
</comment>
<gene>
    <name evidence="1" type="ORF">QE152_g10270</name>
</gene>
<evidence type="ECO:0000313" key="1">
    <source>
        <dbReference type="EMBL" id="KAK9737920.1"/>
    </source>
</evidence>
<dbReference type="AlphaFoldDB" id="A0AAW1LTX3"/>
<organism evidence="1 2">
    <name type="scientific">Popillia japonica</name>
    <name type="common">Japanese beetle</name>
    <dbReference type="NCBI Taxonomy" id="7064"/>
    <lineage>
        <taxon>Eukaryota</taxon>
        <taxon>Metazoa</taxon>
        <taxon>Ecdysozoa</taxon>
        <taxon>Arthropoda</taxon>
        <taxon>Hexapoda</taxon>
        <taxon>Insecta</taxon>
        <taxon>Pterygota</taxon>
        <taxon>Neoptera</taxon>
        <taxon>Endopterygota</taxon>
        <taxon>Coleoptera</taxon>
        <taxon>Polyphaga</taxon>
        <taxon>Scarabaeiformia</taxon>
        <taxon>Scarabaeidae</taxon>
        <taxon>Rutelinae</taxon>
        <taxon>Popillia</taxon>
    </lineage>
</organism>
<protein>
    <submittedName>
        <fullName evidence="1">Uncharacterized protein</fullName>
    </submittedName>
</protein>